<evidence type="ECO:0000256" key="11">
    <source>
        <dbReference type="SAM" id="SignalP"/>
    </source>
</evidence>
<dbReference type="Pfam" id="PF00066">
    <property type="entry name" value="Notch"/>
    <property type="match status" value="3"/>
</dbReference>
<evidence type="ECO:0000256" key="10">
    <source>
        <dbReference type="SAM" id="Phobius"/>
    </source>
</evidence>
<dbReference type="OrthoDB" id="6095002at2759"/>
<dbReference type="SMART" id="SM00181">
    <property type="entry name" value="EGF"/>
    <property type="match status" value="3"/>
</dbReference>
<dbReference type="SUPFAM" id="SSF90193">
    <property type="entry name" value="Notch domain"/>
    <property type="match status" value="1"/>
</dbReference>
<feature type="region of interest" description="Disordered" evidence="9">
    <location>
        <begin position="530"/>
        <end position="553"/>
    </location>
</feature>
<keyword evidence="6" id="KW-1015">Disulfide bond</keyword>
<protein>
    <submittedName>
        <fullName evidence="13">MEGF10_11</fullName>
    </submittedName>
</protein>
<feature type="compositionally biased region" description="Polar residues" evidence="9">
    <location>
        <begin position="537"/>
        <end position="546"/>
    </location>
</feature>
<gene>
    <name evidence="13" type="ORF">MCOR_35123</name>
</gene>
<keyword evidence="11" id="KW-0732">Signal</keyword>
<feature type="transmembrane region" description="Helical" evidence="10">
    <location>
        <begin position="484"/>
        <end position="507"/>
    </location>
</feature>
<evidence type="ECO:0000313" key="13">
    <source>
        <dbReference type="EMBL" id="CAC5400983.1"/>
    </source>
</evidence>
<feature type="signal peptide" evidence="11">
    <location>
        <begin position="1"/>
        <end position="25"/>
    </location>
</feature>
<evidence type="ECO:0000256" key="6">
    <source>
        <dbReference type="ARBA" id="ARBA00023157"/>
    </source>
</evidence>
<dbReference type="PRINTS" id="PR01452">
    <property type="entry name" value="LNOTCHREPEAT"/>
</dbReference>
<keyword evidence="7" id="KW-0325">Glycoprotein</keyword>
<proteinExistence type="predicted"/>
<evidence type="ECO:0000256" key="7">
    <source>
        <dbReference type="ARBA" id="ARBA00023180"/>
    </source>
</evidence>
<accession>A0A6J8CWU9</accession>
<feature type="chain" id="PRO_5026916122" evidence="11">
    <location>
        <begin position="26"/>
        <end position="565"/>
    </location>
</feature>
<dbReference type="Gene3D" id="4.10.470.20">
    <property type="match status" value="2"/>
</dbReference>
<evidence type="ECO:0000256" key="1">
    <source>
        <dbReference type="ARBA" id="ARBA00022536"/>
    </source>
</evidence>
<evidence type="ECO:0000256" key="5">
    <source>
        <dbReference type="ARBA" id="ARBA00023136"/>
    </source>
</evidence>
<comment type="subcellular location">
    <subcellularLocation>
        <location evidence="8">Endomembrane system</location>
        <topology evidence="8">Single-pass type I membrane protein</topology>
    </subcellularLocation>
</comment>
<dbReference type="GO" id="GO:0005044">
    <property type="term" value="F:scavenger receptor activity"/>
    <property type="evidence" value="ECO:0007669"/>
    <property type="project" value="InterPro"/>
</dbReference>
<name>A0A6J8CWU9_MYTCO</name>
<evidence type="ECO:0000256" key="9">
    <source>
        <dbReference type="SAM" id="MobiDB-lite"/>
    </source>
</evidence>
<dbReference type="PANTHER" id="PTHR24043:SF8">
    <property type="entry name" value="EGF-LIKE DOMAIN-CONTAINING PROTEIN"/>
    <property type="match status" value="1"/>
</dbReference>
<keyword evidence="14" id="KW-1185">Reference proteome</keyword>
<sequence>MDSKQNVIMINIFLLCFLCFGNILCNYVCNNQPECNYNAGNGVCDSSCNNLNCSYDSGDCVTNNNPWSKCTEAARCQSSFYNDTCDSSCNNELCLYDQLKCKPSFTTDCFAACLNEWGNGNCSSSCNNVECGYDGNDCKVVGSTVSGTMLVYAKSDMPRPSDTARFIGFSLSLATRTIVSMKLSVNYNGTVPEIESLGDPGLRVLYEVQNTPNCNTDIHTVCWNSMNQLAMYSAAFSKVLNNFVHSVGVNVTITKVLACQDGFYGEDCNLPCNINCKSGCYLFDGSCIGGCLGNFNGEMCQFLCSSNCRLGCFSGSTCISGECHAGYTGAECTTECSSGTHGSNCESNCSLGCLDGNCNVLDGSCNCKSGYNGTQCEIECPDGTYGSYCNGTCGNCLYGASCDKMNGSCLNGCNAGYYGTMCTYVCPDGTHGSGCSMNCTNCVNNTCLPTTGNCRAGCVTGWTGEDCSTAITTIIYTTNTTTQITVAIGGVLAALFGCGIILFFFVWRRGKKDNYQSHLDTQIIIGEGKKAHHSDTESQQSTSDASGINEAINETGNEEITEIGL</sequence>
<evidence type="ECO:0000313" key="14">
    <source>
        <dbReference type="Proteomes" id="UP000507470"/>
    </source>
</evidence>
<dbReference type="InterPro" id="IPR042635">
    <property type="entry name" value="MEGF10/SREC1/2-like"/>
</dbReference>
<keyword evidence="2 10" id="KW-0812">Transmembrane</keyword>
<dbReference type="InterPro" id="IPR000742">
    <property type="entry name" value="EGF"/>
</dbReference>
<dbReference type="Proteomes" id="UP000507470">
    <property type="component" value="Unassembled WGS sequence"/>
</dbReference>
<evidence type="ECO:0000256" key="8">
    <source>
        <dbReference type="ARBA" id="ARBA00046288"/>
    </source>
</evidence>
<dbReference type="GO" id="GO:0012505">
    <property type="term" value="C:endomembrane system"/>
    <property type="evidence" value="ECO:0007669"/>
    <property type="project" value="UniProtKB-SubCell"/>
</dbReference>
<evidence type="ECO:0000256" key="4">
    <source>
        <dbReference type="ARBA" id="ARBA00022989"/>
    </source>
</evidence>
<keyword evidence="5 10" id="KW-0472">Membrane</keyword>
<feature type="domain" description="EGF-like" evidence="12">
    <location>
        <begin position="365"/>
        <end position="376"/>
    </location>
</feature>
<organism evidence="13 14">
    <name type="scientific">Mytilus coruscus</name>
    <name type="common">Sea mussel</name>
    <dbReference type="NCBI Taxonomy" id="42192"/>
    <lineage>
        <taxon>Eukaryota</taxon>
        <taxon>Metazoa</taxon>
        <taxon>Spiralia</taxon>
        <taxon>Lophotrochozoa</taxon>
        <taxon>Mollusca</taxon>
        <taxon>Bivalvia</taxon>
        <taxon>Autobranchia</taxon>
        <taxon>Pteriomorphia</taxon>
        <taxon>Mytilida</taxon>
        <taxon>Mytiloidea</taxon>
        <taxon>Mytilidae</taxon>
        <taxon>Mytilinae</taxon>
        <taxon>Mytilus</taxon>
    </lineage>
</organism>
<keyword evidence="3" id="KW-0677">Repeat</keyword>
<evidence type="ECO:0000259" key="12">
    <source>
        <dbReference type="PROSITE" id="PS00022"/>
    </source>
</evidence>
<dbReference type="EMBL" id="CACVKT020006353">
    <property type="protein sequence ID" value="CAC5400983.1"/>
    <property type="molecule type" value="Genomic_DNA"/>
</dbReference>
<evidence type="ECO:0000256" key="2">
    <source>
        <dbReference type="ARBA" id="ARBA00022692"/>
    </source>
</evidence>
<keyword evidence="1" id="KW-0245">EGF-like domain</keyword>
<reference evidence="13 14" key="1">
    <citation type="submission" date="2020-06" db="EMBL/GenBank/DDBJ databases">
        <authorList>
            <person name="Li R."/>
            <person name="Bekaert M."/>
        </authorList>
    </citation>
    <scope>NUCLEOTIDE SEQUENCE [LARGE SCALE GENOMIC DNA]</scope>
    <source>
        <strain evidence="14">wild</strain>
    </source>
</reference>
<dbReference type="PROSITE" id="PS00022">
    <property type="entry name" value="EGF_1"/>
    <property type="match status" value="1"/>
</dbReference>
<dbReference type="PANTHER" id="PTHR24043">
    <property type="entry name" value="SCAVENGER RECEPTOR CLASS F"/>
    <property type="match status" value="1"/>
</dbReference>
<dbReference type="AlphaFoldDB" id="A0A6J8CWU9"/>
<dbReference type="Gene3D" id="2.170.300.10">
    <property type="entry name" value="Tie2 ligand-binding domain superfamily"/>
    <property type="match status" value="1"/>
</dbReference>
<dbReference type="SMART" id="SM00004">
    <property type="entry name" value="NL"/>
    <property type="match status" value="3"/>
</dbReference>
<keyword evidence="4 10" id="KW-1133">Transmembrane helix</keyword>
<dbReference type="InterPro" id="IPR000800">
    <property type="entry name" value="Notch_dom"/>
</dbReference>
<evidence type="ECO:0000256" key="3">
    <source>
        <dbReference type="ARBA" id="ARBA00022737"/>
    </source>
</evidence>
<dbReference type="InterPro" id="IPR035993">
    <property type="entry name" value="Notch-like_dom_sf"/>
</dbReference>